<accession>A0ABS5ELT8</accession>
<name>A0ABS5ELT8_9PROT</name>
<comment type="caution">
    <text evidence="1">The sequence shown here is derived from an EMBL/GenBank/DDBJ whole genome shotgun (WGS) entry which is preliminary data.</text>
</comment>
<dbReference type="Proteomes" id="UP000698752">
    <property type="component" value="Unassembled WGS sequence"/>
</dbReference>
<gene>
    <name evidence="1" type="ORF">GXW78_20190</name>
</gene>
<keyword evidence="2" id="KW-1185">Reference proteome</keyword>
<reference evidence="2" key="1">
    <citation type="journal article" date="2021" name="Syst. Appl. Microbiol.">
        <title>Roseomonas hellenica sp. nov., isolated from roots of wild-growing Alkanna tinctoria.</title>
        <authorList>
            <person name="Rat A."/>
            <person name="Naranjo H.D."/>
            <person name="Lebbe L."/>
            <person name="Cnockaert M."/>
            <person name="Krigas N."/>
            <person name="Grigoriadou K."/>
            <person name="Maloupa E."/>
            <person name="Willems A."/>
        </authorList>
    </citation>
    <scope>NUCLEOTIDE SEQUENCE [LARGE SCALE GENOMIC DNA]</scope>
    <source>
        <strain evidence="2">LMG 31159</strain>
    </source>
</reference>
<dbReference type="EMBL" id="JAAEDI010000023">
    <property type="protein sequence ID" value="MBR0651996.1"/>
    <property type="molecule type" value="Genomic_DNA"/>
</dbReference>
<evidence type="ECO:0000313" key="1">
    <source>
        <dbReference type="EMBL" id="MBR0651996.1"/>
    </source>
</evidence>
<dbReference type="RefSeq" id="WP_211870714.1">
    <property type="nucleotide sequence ID" value="NZ_JAAEDI010000023.1"/>
</dbReference>
<evidence type="ECO:0000313" key="2">
    <source>
        <dbReference type="Proteomes" id="UP000698752"/>
    </source>
</evidence>
<sequence length="233" mass="25166">MSAVANRYPAPARAIEGVPVPAASQWLRDAMRYIADPHPNVGFEPERIAPGVREEAGRALIAIDRVLRPATEDDWRAFVAPLRSLPQAPTTAASLALAISGFTFAMNDVPAAALTIDRSREASRSLRFWPSPAELDSILRPATDALKRERRLLDAVAKAPTATTRAAPTEAERAHITAGFASLQAELRARAAEKPRTEAKPSHLNHNQLRAAYAGIDTDAARTRLAALEGRSE</sequence>
<protein>
    <submittedName>
        <fullName evidence="1">Uncharacterized protein</fullName>
    </submittedName>
</protein>
<organism evidence="1 2">
    <name type="scientific">Neoroseomonas terrae</name>
    <dbReference type="NCBI Taxonomy" id="424799"/>
    <lineage>
        <taxon>Bacteria</taxon>
        <taxon>Pseudomonadati</taxon>
        <taxon>Pseudomonadota</taxon>
        <taxon>Alphaproteobacteria</taxon>
        <taxon>Acetobacterales</taxon>
        <taxon>Acetobacteraceae</taxon>
        <taxon>Neoroseomonas</taxon>
    </lineage>
</organism>
<proteinExistence type="predicted"/>